<evidence type="ECO:0000313" key="2">
    <source>
        <dbReference type="Proteomes" id="UP001168821"/>
    </source>
</evidence>
<gene>
    <name evidence="1" type="ORF">Zmor_015631</name>
</gene>
<organism evidence="1 2">
    <name type="scientific">Zophobas morio</name>
    <dbReference type="NCBI Taxonomy" id="2755281"/>
    <lineage>
        <taxon>Eukaryota</taxon>
        <taxon>Metazoa</taxon>
        <taxon>Ecdysozoa</taxon>
        <taxon>Arthropoda</taxon>
        <taxon>Hexapoda</taxon>
        <taxon>Insecta</taxon>
        <taxon>Pterygota</taxon>
        <taxon>Neoptera</taxon>
        <taxon>Endopterygota</taxon>
        <taxon>Coleoptera</taxon>
        <taxon>Polyphaga</taxon>
        <taxon>Cucujiformia</taxon>
        <taxon>Tenebrionidae</taxon>
        <taxon>Zophobas</taxon>
    </lineage>
</organism>
<dbReference type="Proteomes" id="UP001168821">
    <property type="component" value="Unassembled WGS sequence"/>
</dbReference>
<dbReference type="AlphaFoldDB" id="A0AA38IM88"/>
<proteinExistence type="predicted"/>
<reference evidence="1" key="1">
    <citation type="journal article" date="2023" name="G3 (Bethesda)">
        <title>Whole genome assemblies of Zophobas morio and Tenebrio molitor.</title>
        <authorList>
            <person name="Kaur S."/>
            <person name="Stinson S.A."/>
            <person name="diCenzo G.C."/>
        </authorList>
    </citation>
    <scope>NUCLEOTIDE SEQUENCE</scope>
    <source>
        <strain evidence="1">QUZm001</strain>
    </source>
</reference>
<evidence type="ECO:0000313" key="1">
    <source>
        <dbReference type="EMBL" id="KAJ3656561.1"/>
    </source>
</evidence>
<comment type="caution">
    <text evidence="1">The sequence shown here is derived from an EMBL/GenBank/DDBJ whole genome shotgun (WGS) entry which is preliminary data.</text>
</comment>
<sequence length="123" mass="13916">MQKENVGHLTGSNIPLCDFINFNDLQQQNLVTNAKGRLLDLILCSKNLKCTVMQSNTPVVDEDAHHPALSIILQVPAANLKESNFNFSRIKTKYNFRKGNNRYLNITDWSQLLVIKDVNVACD</sequence>
<keyword evidence="2" id="KW-1185">Reference proteome</keyword>
<protein>
    <recommendedName>
        <fullName evidence="3">Endonuclease/exonuclease/phosphatase domain-containing protein</fullName>
    </recommendedName>
</protein>
<name>A0AA38IM88_9CUCU</name>
<dbReference type="EMBL" id="JALNTZ010000004">
    <property type="protein sequence ID" value="KAJ3656561.1"/>
    <property type="molecule type" value="Genomic_DNA"/>
</dbReference>
<accession>A0AA38IM88</accession>
<evidence type="ECO:0008006" key="3">
    <source>
        <dbReference type="Google" id="ProtNLM"/>
    </source>
</evidence>